<proteinExistence type="predicted"/>
<accession>A4S4K1</accession>
<dbReference type="EMBL" id="CP000591">
    <property type="protein sequence ID" value="ABO98572.1"/>
    <property type="molecule type" value="Genomic_DNA"/>
</dbReference>
<dbReference type="RefSeq" id="XP_001420279.1">
    <property type="nucleotide sequence ID" value="XM_001420242.1"/>
</dbReference>
<reference evidence="2 3" key="1">
    <citation type="journal article" date="2007" name="Proc. Natl. Acad. Sci. U.S.A.">
        <title>The tiny eukaryote Ostreococcus provides genomic insights into the paradox of plankton speciation.</title>
        <authorList>
            <person name="Palenik B."/>
            <person name="Grimwood J."/>
            <person name="Aerts A."/>
            <person name="Rouze P."/>
            <person name="Salamov A."/>
            <person name="Putnam N."/>
            <person name="Dupont C."/>
            <person name="Jorgensen R."/>
            <person name="Derelle E."/>
            <person name="Rombauts S."/>
            <person name="Zhou K."/>
            <person name="Otillar R."/>
            <person name="Merchant S.S."/>
            <person name="Podell S."/>
            <person name="Gaasterland T."/>
            <person name="Napoli C."/>
            <person name="Gendler K."/>
            <person name="Manuell A."/>
            <person name="Tai V."/>
            <person name="Vallon O."/>
            <person name="Piganeau G."/>
            <person name="Jancek S."/>
            <person name="Heijde M."/>
            <person name="Jabbari K."/>
            <person name="Bowler C."/>
            <person name="Lohr M."/>
            <person name="Robbens S."/>
            <person name="Werner G."/>
            <person name="Dubchak I."/>
            <person name="Pazour G.J."/>
            <person name="Ren Q."/>
            <person name="Paulsen I."/>
            <person name="Delwiche C."/>
            <person name="Schmutz J."/>
            <person name="Rokhsar D."/>
            <person name="Van de Peer Y."/>
            <person name="Moreau H."/>
            <person name="Grigoriev I.V."/>
        </authorList>
    </citation>
    <scope>NUCLEOTIDE SEQUENCE [LARGE SCALE GENOMIC DNA]</scope>
    <source>
        <strain evidence="2 3">CCE9901</strain>
    </source>
</reference>
<evidence type="ECO:0000313" key="2">
    <source>
        <dbReference type="EMBL" id="ABO98572.1"/>
    </source>
</evidence>
<dbReference type="HOGENOM" id="CLU_1301507_0_0_1"/>
<feature type="region of interest" description="Disordered" evidence="1">
    <location>
        <begin position="1"/>
        <end position="100"/>
    </location>
</feature>
<dbReference type="Gramene" id="ABO98572">
    <property type="protein sequence ID" value="ABO98572"/>
    <property type="gene ID" value="OSTLU_93434"/>
</dbReference>
<dbReference type="KEGG" id="olu:OSTLU_93434"/>
<dbReference type="AlphaFoldDB" id="A4S4K1"/>
<evidence type="ECO:0000313" key="3">
    <source>
        <dbReference type="Proteomes" id="UP000001568"/>
    </source>
</evidence>
<gene>
    <name evidence="2" type="ORF">OSTLU_93434</name>
</gene>
<evidence type="ECO:0000256" key="1">
    <source>
        <dbReference type="SAM" id="MobiDB-lite"/>
    </source>
</evidence>
<dbReference type="GeneID" id="5004576"/>
<name>A4S4K1_OSTLU</name>
<feature type="compositionally biased region" description="Polar residues" evidence="1">
    <location>
        <begin position="60"/>
        <end position="69"/>
    </location>
</feature>
<sequence length="212" mass="22844">MTARATRERDDGARATTDEGGARATTDEDRARLTKYWLRRRCSTGSHASEATEVGMLTGGESSNESHQATGRRARRGGSASASTPPGAGRRAERGGIDTPGHFAFATPMSARVREEGMTTPRTPTLANDSPDRARLDELLAAPVKPNFGTRAAIECTPRHTPLKLRFDDNVDVVVSGTHATSKKRARGKLSDVFKATKSTTPRLTRARKAML</sequence>
<organism evidence="2 3">
    <name type="scientific">Ostreococcus lucimarinus (strain CCE9901)</name>
    <dbReference type="NCBI Taxonomy" id="436017"/>
    <lineage>
        <taxon>Eukaryota</taxon>
        <taxon>Viridiplantae</taxon>
        <taxon>Chlorophyta</taxon>
        <taxon>Mamiellophyceae</taxon>
        <taxon>Mamiellales</taxon>
        <taxon>Bathycoccaceae</taxon>
        <taxon>Ostreococcus</taxon>
    </lineage>
</organism>
<keyword evidence="3" id="KW-1185">Reference proteome</keyword>
<dbReference type="OrthoDB" id="10564392at2759"/>
<protein>
    <submittedName>
        <fullName evidence="2">Uncharacterized protein</fullName>
    </submittedName>
</protein>
<dbReference type="Proteomes" id="UP000001568">
    <property type="component" value="Chromosome 11"/>
</dbReference>
<feature type="compositionally biased region" description="Basic and acidic residues" evidence="1">
    <location>
        <begin position="1"/>
        <end position="32"/>
    </location>
</feature>
<feature type="compositionally biased region" description="Low complexity" evidence="1">
    <location>
        <begin position="77"/>
        <end position="89"/>
    </location>
</feature>